<comment type="caution">
    <text evidence="1">The sequence shown here is derived from an EMBL/GenBank/DDBJ whole genome shotgun (WGS) entry which is preliminary data.</text>
</comment>
<protein>
    <submittedName>
        <fullName evidence="1">Protein translocase subunit SecDF</fullName>
    </submittedName>
</protein>
<name>A0ABX1W409_9SPHI</name>
<dbReference type="EMBL" id="JABFCR010000056">
    <property type="protein sequence ID" value="NNU34589.1"/>
    <property type="molecule type" value="Genomic_DNA"/>
</dbReference>
<feature type="non-terminal residue" evidence="1">
    <location>
        <position position="121"/>
    </location>
</feature>
<keyword evidence="2" id="KW-1185">Reference proteome</keyword>
<accession>A0ABX1W409</accession>
<dbReference type="Proteomes" id="UP000566071">
    <property type="component" value="Unassembled WGS sequence"/>
</dbReference>
<sequence length="121" mass="13374">MSFTWVAHKVEKDAEVYAKGDTAKVKAYLDSVSSLPAYPILGHTYQYCLERELALGLDLKGGMNVTMQISLAELVKALSNNNPDPAFNQAIANANIDTRTSQSDYITLFVNEYEKLNPNGK</sequence>
<evidence type="ECO:0000313" key="2">
    <source>
        <dbReference type="Proteomes" id="UP000566071"/>
    </source>
</evidence>
<proteinExistence type="predicted"/>
<reference evidence="1 2" key="1">
    <citation type="submission" date="2020-05" db="EMBL/GenBank/DDBJ databases">
        <authorList>
            <person name="Khan S.A."/>
            <person name="Jeon C.O."/>
            <person name="Chun B.H."/>
        </authorList>
    </citation>
    <scope>NUCLEOTIDE SEQUENCE [LARGE SCALE GENOMIC DNA]</scope>
    <source>
        <strain evidence="1 2">S1162</strain>
    </source>
</reference>
<evidence type="ECO:0000313" key="1">
    <source>
        <dbReference type="EMBL" id="NNU34589.1"/>
    </source>
</evidence>
<organism evidence="1 2">
    <name type="scientific">Mucilaginibacter humi</name>
    <dbReference type="NCBI Taxonomy" id="2732510"/>
    <lineage>
        <taxon>Bacteria</taxon>
        <taxon>Pseudomonadati</taxon>
        <taxon>Bacteroidota</taxon>
        <taxon>Sphingobacteriia</taxon>
        <taxon>Sphingobacteriales</taxon>
        <taxon>Sphingobacteriaceae</taxon>
        <taxon>Mucilaginibacter</taxon>
    </lineage>
</organism>
<gene>
    <name evidence="1" type="ORF">HK413_11765</name>
</gene>